<dbReference type="Proteomes" id="UP000298274">
    <property type="component" value="Plasmid unnamed"/>
</dbReference>
<sequence length="105" mass="11044">MTASTGAAFMGGQRDEARAGRFTLVSDEPVPLGTDTGASLLEYELQALASCYTVTIAMAAARRGIELESVQLELSAMPLLCGLRTGVVSGCKPICRANWRVCSAM</sequence>
<dbReference type="SUPFAM" id="SSF82784">
    <property type="entry name" value="OsmC-like"/>
    <property type="match status" value="1"/>
</dbReference>
<reference evidence="2" key="1">
    <citation type="submission" date="2019-04" db="EMBL/GenBank/DDBJ databases">
        <title>Complete genome sequence of Pseudomonas veronii strain PVy, a versatile degrader capable of using multiple contaminants as sole carbon sources.</title>
        <authorList>
            <person name="Lopez-Echartea E."/>
            <person name="Ridl J."/>
            <person name="Pajer P."/>
            <person name="Strejcek M."/>
            <person name="Suman J."/>
            <person name="Uhlik O."/>
        </authorList>
    </citation>
    <scope>NUCLEOTIDE SEQUENCE [LARGE SCALE GENOMIC DNA]</scope>
    <source>
        <strain evidence="2">Pvy</strain>
        <plasmid evidence="2">unnamed</plasmid>
    </source>
</reference>
<evidence type="ECO:0008006" key="3">
    <source>
        <dbReference type="Google" id="ProtNLM"/>
    </source>
</evidence>
<evidence type="ECO:0000313" key="2">
    <source>
        <dbReference type="Proteomes" id="UP000298274"/>
    </source>
</evidence>
<geneLocation type="plasmid" evidence="1">
    <name>unnamed</name>
</geneLocation>
<organism evidence="1 2">
    <name type="scientific">Pseudomonas veronii</name>
    <dbReference type="NCBI Taxonomy" id="76761"/>
    <lineage>
        <taxon>Bacteria</taxon>
        <taxon>Pseudomonadati</taxon>
        <taxon>Pseudomonadota</taxon>
        <taxon>Gammaproteobacteria</taxon>
        <taxon>Pseudomonadales</taxon>
        <taxon>Pseudomonadaceae</taxon>
        <taxon>Pseudomonas</taxon>
    </lineage>
</organism>
<name>A0A4P7YDQ2_PSEVE</name>
<dbReference type="EMBL" id="CP039632">
    <property type="protein sequence ID" value="QCG68983.1"/>
    <property type="molecule type" value="Genomic_DNA"/>
</dbReference>
<accession>A0A4P7YDQ2</accession>
<keyword evidence="1" id="KW-0614">Plasmid</keyword>
<dbReference type="AlphaFoldDB" id="A0A4P7YDQ2"/>
<protein>
    <recommendedName>
        <fullName evidence="3">OsmC family protein</fullName>
    </recommendedName>
</protein>
<gene>
    <name evidence="1" type="ORF">E4167_34050</name>
</gene>
<dbReference type="InterPro" id="IPR036102">
    <property type="entry name" value="OsmC/Ohrsf"/>
</dbReference>
<evidence type="ECO:0000313" key="1">
    <source>
        <dbReference type="EMBL" id="QCG68983.1"/>
    </source>
</evidence>
<proteinExistence type="predicted"/>
<dbReference type="Gene3D" id="3.30.300.20">
    <property type="match status" value="1"/>
</dbReference>
<dbReference type="InterPro" id="IPR015946">
    <property type="entry name" value="KH_dom-like_a/b"/>
</dbReference>